<keyword evidence="4" id="KW-1185">Reference proteome</keyword>
<feature type="compositionally biased region" description="Basic and acidic residues" evidence="1">
    <location>
        <begin position="51"/>
        <end position="73"/>
    </location>
</feature>
<feature type="signal peptide" evidence="2">
    <location>
        <begin position="1"/>
        <end position="22"/>
    </location>
</feature>
<dbReference type="KEGG" id="ppsr:I6J18_14730"/>
<dbReference type="RefSeq" id="WP_051387460.1">
    <property type="nucleotide sequence ID" value="NZ_CP068053.1"/>
</dbReference>
<dbReference type="EMBL" id="CP068053">
    <property type="protein sequence ID" value="QQS98911.1"/>
    <property type="molecule type" value="Genomic_DNA"/>
</dbReference>
<feature type="chain" id="PRO_5039579091" description="Lipoprotein" evidence="2">
    <location>
        <begin position="23"/>
        <end position="178"/>
    </location>
</feature>
<evidence type="ECO:0000256" key="2">
    <source>
        <dbReference type="SAM" id="SignalP"/>
    </source>
</evidence>
<reference evidence="3 4" key="1">
    <citation type="submission" date="2021-01" db="EMBL/GenBank/DDBJ databases">
        <title>FDA dAtabase for Regulatory Grade micrObial Sequences (FDA-ARGOS): Supporting development and validation of Infectious Disease Dx tests.</title>
        <authorList>
            <person name="Nelson B."/>
            <person name="Plummer A."/>
            <person name="Tallon L."/>
            <person name="Sadzewicz L."/>
            <person name="Zhao X."/>
            <person name="Boylan J."/>
            <person name="Ott S."/>
            <person name="Bowen H."/>
            <person name="Vavikolanu K."/>
            <person name="Mehta A."/>
            <person name="Aluvathingal J."/>
            <person name="Nadendla S."/>
            <person name="Myers T."/>
            <person name="Yan Y."/>
            <person name="Sichtig H."/>
        </authorList>
    </citation>
    <scope>NUCLEOTIDE SEQUENCE [LARGE SCALE GENOMIC DNA]</scope>
    <source>
        <strain evidence="3 4">FDAARGOS_1161</strain>
    </source>
</reference>
<dbReference type="PROSITE" id="PS51257">
    <property type="entry name" value="PROKAR_LIPOPROTEIN"/>
    <property type="match status" value="1"/>
</dbReference>
<organism evidence="3 4">
    <name type="scientific">Peribacillus psychrosaccharolyticus</name>
    <name type="common">Bacillus psychrosaccharolyticus</name>
    <dbReference type="NCBI Taxonomy" id="1407"/>
    <lineage>
        <taxon>Bacteria</taxon>
        <taxon>Bacillati</taxon>
        <taxon>Bacillota</taxon>
        <taxon>Bacilli</taxon>
        <taxon>Bacillales</taxon>
        <taxon>Bacillaceae</taxon>
        <taxon>Peribacillus</taxon>
    </lineage>
</organism>
<proteinExistence type="predicted"/>
<accession>A0A974NJL7</accession>
<evidence type="ECO:0008006" key="5">
    <source>
        <dbReference type="Google" id="ProtNLM"/>
    </source>
</evidence>
<evidence type="ECO:0000313" key="3">
    <source>
        <dbReference type="EMBL" id="QQS98911.1"/>
    </source>
</evidence>
<feature type="region of interest" description="Disordered" evidence="1">
    <location>
        <begin position="22"/>
        <end position="73"/>
    </location>
</feature>
<feature type="compositionally biased region" description="Basic and acidic residues" evidence="1">
    <location>
        <begin position="25"/>
        <end position="34"/>
    </location>
</feature>
<keyword evidence="2" id="KW-0732">Signal</keyword>
<protein>
    <recommendedName>
        <fullName evidence="5">Lipoprotein</fullName>
    </recommendedName>
</protein>
<dbReference type="Proteomes" id="UP000595254">
    <property type="component" value="Chromosome"/>
</dbReference>
<name>A0A974NJL7_PERPY</name>
<dbReference type="AlphaFoldDB" id="A0A974NJL7"/>
<evidence type="ECO:0000256" key="1">
    <source>
        <dbReference type="SAM" id="MobiDB-lite"/>
    </source>
</evidence>
<gene>
    <name evidence="3" type="ORF">I6J18_14730</name>
</gene>
<sequence>MKCNIKRYLVFMSLFIVLTACSPDNRTEPPKDEENTNVTKEPESEQQENENNDKKSDGDLKDRDQNNEIDPAKEKVLMIIDQTQEEPPDQFYFSVKKLPDGYSLAKMAWQSNHDVTNTTQEAISNGGTGIKGFYISGNGQFMGFSYDSSWKGETGEVIFYFENEAKEQVTWQKTITLQ</sequence>
<evidence type="ECO:0000313" key="4">
    <source>
        <dbReference type="Proteomes" id="UP000595254"/>
    </source>
</evidence>